<protein>
    <submittedName>
        <fullName evidence="2">PHP domain-containing protein</fullName>
    </submittedName>
</protein>
<name>A0ABW5JM77_9BACT</name>
<dbReference type="SUPFAM" id="SSF89550">
    <property type="entry name" value="PHP domain-like"/>
    <property type="match status" value="1"/>
</dbReference>
<dbReference type="CDD" id="cd07438">
    <property type="entry name" value="PHP_HisPPase_AMP"/>
    <property type="match status" value="1"/>
</dbReference>
<accession>A0ABW5JM77</accession>
<evidence type="ECO:0000313" key="2">
    <source>
        <dbReference type="EMBL" id="MFD2533259.1"/>
    </source>
</evidence>
<dbReference type="Gene3D" id="3.20.20.140">
    <property type="entry name" value="Metal-dependent hydrolases"/>
    <property type="match status" value="1"/>
</dbReference>
<dbReference type="Pfam" id="PF02811">
    <property type="entry name" value="PHP"/>
    <property type="match status" value="1"/>
</dbReference>
<dbReference type="RefSeq" id="WP_390303230.1">
    <property type="nucleotide sequence ID" value="NZ_JBHULI010000025.1"/>
</dbReference>
<dbReference type="InterPro" id="IPR052018">
    <property type="entry name" value="PHP_domain"/>
</dbReference>
<organism evidence="2 3">
    <name type="scientific">Gracilimonas halophila</name>
    <dbReference type="NCBI Taxonomy" id="1834464"/>
    <lineage>
        <taxon>Bacteria</taxon>
        <taxon>Pseudomonadati</taxon>
        <taxon>Balneolota</taxon>
        <taxon>Balneolia</taxon>
        <taxon>Balneolales</taxon>
        <taxon>Balneolaceae</taxon>
        <taxon>Gracilimonas</taxon>
    </lineage>
</organism>
<keyword evidence="3" id="KW-1185">Reference proteome</keyword>
<dbReference type="PANTHER" id="PTHR42924">
    <property type="entry name" value="EXONUCLEASE"/>
    <property type="match status" value="1"/>
</dbReference>
<feature type="domain" description="Polymerase/histidinol phosphatase N-terminal" evidence="1">
    <location>
        <begin position="5"/>
        <end position="70"/>
    </location>
</feature>
<sequence>MLPKADLHIHTTCSDGKLSPKEAVEVAKEKKLTSLSITDHDTYKGFFEAREIADELEIELIPGVEITSAFGEKEAHLLAYYFDPDTNYLEDFLSSQRSARKNRIKGIIQTVQKAGLDVEYDEVWAEANGANIGRPHLARVLVQKGYVSSPKEAFIRYLSDQKLGSIENSYPDYKEVIRIVKNVGGACVVAHPGKMYSSKEMTAFIEAGIDGIECIHPSHNYALQKKYTELCAENGLLMTGGSDTHEGKDAGYMNLGVVTIAYKHIEKMKKMTEQRKNIVEIKN</sequence>
<dbReference type="Proteomes" id="UP001597460">
    <property type="component" value="Unassembled WGS sequence"/>
</dbReference>
<evidence type="ECO:0000259" key="1">
    <source>
        <dbReference type="SMART" id="SM00481"/>
    </source>
</evidence>
<reference evidence="3" key="1">
    <citation type="journal article" date="2019" name="Int. J. Syst. Evol. Microbiol.">
        <title>The Global Catalogue of Microorganisms (GCM) 10K type strain sequencing project: providing services to taxonomists for standard genome sequencing and annotation.</title>
        <authorList>
            <consortium name="The Broad Institute Genomics Platform"/>
            <consortium name="The Broad Institute Genome Sequencing Center for Infectious Disease"/>
            <person name="Wu L."/>
            <person name="Ma J."/>
        </authorList>
    </citation>
    <scope>NUCLEOTIDE SEQUENCE [LARGE SCALE GENOMIC DNA]</scope>
    <source>
        <strain evidence="3">KCTC 52042</strain>
    </source>
</reference>
<dbReference type="SMART" id="SM00481">
    <property type="entry name" value="POLIIIAc"/>
    <property type="match status" value="1"/>
</dbReference>
<comment type="caution">
    <text evidence="2">The sequence shown here is derived from an EMBL/GenBank/DDBJ whole genome shotgun (WGS) entry which is preliminary data.</text>
</comment>
<dbReference type="EMBL" id="JBHULI010000025">
    <property type="protein sequence ID" value="MFD2533259.1"/>
    <property type="molecule type" value="Genomic_DNA"/>
</dbReference>
<proteinExistence type="predicted"/>
<dbReference type="InterPro" id="IPR004013">
    <property type="entry name" value="PHP_dom"/>
</dbReference>
<gene>
    <name evidence="2" type="ORF">ACFSVN_12465</name>
</gene>
<dbReference type="PANTHER" id="PTHR42924:SF3">
    <property type="entry name" value="POLYMERASE_HISTIDINOL PHOSPHATASE N-TERMINAL DOMAIN-CONTAINING PROTEIN"/>
    <property type="match status" value="1"/>
</dbReference>
<dbReference type="InterPro" id="IPR003141">
    <property type="entry name" value="Pol/His_phosphatase_N"/>
</dbReference>
<dbReference type="InterPro" id="IPR016195">
    <property type="entry name" value="Pol/histidinol_Pase-like"/>
</dbReference>
<dbReference type="Gene3D" id="1.10.150.650">
    <property type="match status" value="1"/>
</dbReference>
<evidence type="ECO:0000313" key="3">
    <source>
        <dbReference type="Proteomes" id="UP001597460"/>
    </source>
</evidence>